<dbReference type="Proteomes" id="UP000030745">
    <property type="component" value="Unassembled WGS sequence"/>
</dbReference>
<accession>A0A067BG80</accession>
<dbReference type="STRING" id="695850.A0A067BG80"/>
<keyword evidence="2" id="KW-1133">Transmembrane helix</keyword>
<reference evidence="3 4" key="1">
    <citation type="journal article" date="2013" name="PLoS Genet.">
        <title>Distinctive expansion of potential virulence genes in the genome of the oomycete fish pathogen Saprolegnia parasitica.</title>
        <authorList>
            <person name="Jiang R.H."/>
            <person name="de Bruijn I."/>
            <person name="Haas B.J."/>
            <person name="Belmonte R."/>
            <person name="Lobach L."/>
            <person name="Christie J."/>
            <person name="van den Ackerveken G."/>
            <person name="Bottin A."/>
            <person name="Bulone V."/>
            <person name="Diaz-Moreno S.M."/>
            <person name="Dumas B."/>
            <person name="Fan L."/>
            <person name="Gaulin E."/>
            <person name="Govers F."/>
            <person name="Grenville-Briggs L.J."/>
            <person name="Horner N.R."/>
            <person name="Levin J.Z."/>
            <person name="Mammella M."/>
            <person name="Meijer H.J."/>
            <person name="Morris P."/>
            <person name="Nusbaum C."/>
            <person name="Oome S."/>
            <person name="Phillips A.J."/>
            <person name="van Rooyen D."/>
            <person name="Rzeszutek E."/>
            <person name="Saraiva M."/>
            <person name="Secombes C.J."/>
            <person name="Seidl M.F."/>
            <person name="Snel B."/>
            <person name="Stassen J.H."/>
            <person name="Sykes S."/>
            <person name="Tripathy S."/>
            <person name="van den Berg H."/>
            <person name="Vega-Arreguin J.C."/>
            <person name="Wawra S."/>
            <person name="Young S.K."/>
            <person name="Zeng Q."/>
            <person name="Dieguez-Uribeondo J."/>
            <person name="Russ C."/>
            <person name="Tyler B.M."/>
            <person name="van West P."/>
        </authorList>
    </citation>
    <scope>NUCLEOTIDE SEQUENCE [LARGE SCALE GENOMIC DNA]</scope>
    <source>
        <strain evidence="3 4">CBS 223.65</strain>
    </source>
</reference>
<evidence type="ECO:0000313" key="4">
    <source>
        <dbReference type="Proteomes" id="UP000030745"/>
    </source>
</evidence>
<feature type="region of interest" description="Disordered" evidence="1">
    <location>
        <begin position="57"/>
        <end position="80"/>
    </location>
</feature>
<dbReference type="VEuPathDB" id="FungiDB:SPRG_18745"/>
<proteinExistence type="predicted"/>
<keyword evidence="2" id="KW-0472">Membrane</keyword>
<protein>
    <submittedName>
        <fullName evidence="3">Uncharacterized protein</fullName>
    </submittedName>
</protein>
<dbReference type="EMBL" id="KK584614">
    <property type="protein sequence ID" value="KDO15715.1"/>
    <property type="molecule type" value="Genomic_DNA"/>
</dbReference>
<organism evidence="3 4">
    <name type="scientific">Saprolegnia parasitica (strain CBS 223.65)</name>
    <dbReference type="NCBI Taxonomy" id="695850"/>
    <lineage>
        <taxon>Eukaryota</taxon>
        <taxon>Sar</taxon>
        <taxon>Stramenopiles</taxon>
        <taxon>Oomycota</taxon>
        <taxon>Saprolegniomycetes</taxon>
        <taxon>Saprolegniales</taxon>
        <taxon>Saprolegniaceae</taxon>
        <taxon>Saprolegnia</taxon>
    </lineage>
</organism>
<gene>
    <name evidence="3" type="ORF">SPRG_18745</name>
</gene>
<dbReference type="AlphaFoldDB" id="A0A067BG80"/>
<dbReference type="GeneID" id="24140266"/>
<feature type="non-terminal residue" evidence="3">
    <location>
        <position position="214"/>
    </location>
</feature>
<evidence type="ECO:0000256" key="1">
    <source>
        <dbReference type="SAM" id="MobiDB-lite"/>
    </source>
</evidence>
<dbReference type="RefSeq" id="XP_012213577.1">
    <property type="nucleotide sequence ID" value="XM_012358187.1"/>
</dbReference>
<keyword evidence="4" id="KW-1185">Reference proteome</keyword>
<evidence type="ECO:0000313" key="3">
    <source>
        <dbReference type="EMBL" id="KDO15715.1"/>
    </source>
</evidence>
<feature type="transmembrane region" description="Helical" evidence="2">
    <location>
        <begin position="165"/>
        <end position="186"/>
    </location>
</feature>
<feature type="non-terminal residue" evidence="3">
    <location>
        <position position="1"/>
    </location>
</feature>
<sequence>EAVATYCRNVEFALKHVELDPSLSCTPECDELVGVLGDLHSQFRHETISFRHPTSCGDGACRQSSALPSRRQKATGWDAQNASLMDDTNDLVEDLDDLLGASPVPEQPTTSLKDMREKLGHSYDESLQDDAALISSVADRAQANFDKLDSENARFEAHLNNGLTVWKMLLLLGLVFVVFIGMYRVFTKQVQRLSLKSLCSMFNASSGVVIAACR</sequence>
<evidence type="ECO:0000256" key="2">
    <source>
        <dbReference type="SAM" id="Phobius"/>
    </source>
</evidence>
<dbReference type="KEGG" id="spar:SPRG_18745"/>
<name>A0A067BG80_SAPPC</name>
<keyword evidence="2" id="KW-0812">Transmembrane</keyword>